<evidence type="ECO:0000256" key="6">
    <source>
        <dbReference type="SAM" id="SignalP"/>
    </source>
</evidence>
<dbReference type="PANTHER" id="PTHR13789:SF309">
    <property type="entry name" value="PUTATIVE (AFU_ORTHOLOGUE AFUA_6G14510)-RELATED"/>
    <property type="match status" value="1"/>
</dbReference>
<dbReference type="Pfam" id="PF01494">
    <property type="entry name" value="FAD_binding_3"/>
    <property type="match status" value="1"/>
</dbReference>
<dbReference type="PRINTS" id="PR00420">
    <property type="entry name" value="RNGMNOXGNASE"/>
</dbReference>
<feature type="chain" id="PRO_5042536443" evidence="6">
    <location>
        <begin position="19"/>
        <end position="441"/>
    </location>
</feature>
<dbReference type="InterPro" id="IPR036188">
    <property type="entry name" value="FAD/NAD-bd_sf"/>
</dbReference>
<organism evidence="8 9">
    <name type="scientific">Phialemonium atrogriseum</name>
    <dbReference type="NCBI Taxonomy" id="1093897"/>
    <lineage>
        <taxon>Eukaryota</taxon>
        <taxon>Fungi</taxon>
        <taxon>Dikarya</taxon>
        <taxon>Ascomycota</taxon>
        <taxon>Pezizomycotina</taxon>
        <taxon>Sordariomycetes</taxon>
        <taxon>Sordariomycetidae</taxon>
        <taxon>Cephalothecales</taxon>
        <taxon>Cephalothecaceae</taxon>
        <taxon>Phialemonium</taxon>
    </lineage>
</organism>
<comment type="caution">
    <text evidence="8">The sequence shown here is derived from an EMBL/GenBank/DDBJ whole genome shotgun (WGS) entry which is preliminary data.</text>
</comment>
<evidence type="ECO:0000256" key="2">
    <source>
        <dbReference type="ARBA" id="ARBA00022630"/>
    </source>
</evidence>
<dbReference type="PANTHER" id="PTHR13789">
    <property type="entry name" value="MONOOXYGENASE"/>
    <property type="match status" value="1"/>
</dbReference>
<keyword evidence="6" id="KW-0732">Signal</keyword>
<dbReference type="Gene3D" id="3.50.50.60">
    <property type="entry name" value="FAD/NAD(P)-binding domain"/>
    <property type="match status" value="1"/>
</dbReference>
<evidence type="ECO:0000256" key="4">
    <source>
        <dbReference type="ARBA" id="ARBA00023002"/>
    </source>
</evidence>
<accession>A0AAJ0BZ84</accession>
<sequence>MPLSHILILGAGPAGLSAALAISQLPPPPSPAAAPRLRVTVLELRPRGAGTTLGGAVNLTPLALRYLDRLGGAGALLRPRGCAVGAGIDMVALRTGSRRGTLWRGVDMLRVRRHDLAESLRGAVEEGDAQAADGRGGGVELRYGVSVVGIREEGEAGGEGAVVLELEGGEEIRGDVLLGCDGLHSVARTRYVEPEREKVYSGRVNAYGYAKVEEPGKAGITRSDGQPCVVDSTLISGRYGSLLATFFEPERKGLFVAAVMGMKDVGEDEDARDGWKAMGDDKAKVREDIARRFRDGKISGVTELVESVEEWNLFPVYQLPPQGRWSRGRVILLGDAAHAMPPQGESTGVAIEDGVLIARILQRHTERSIPQLFDDYEKLRRAPIDKLYKESVWRWDNAAKDDSGWLHAVFNDWMITAVLAFMDFNQSDYFANDVENLQLPP</sequence>
<dbReference type="GO" id="GO:0004497">
    <property type="term" value="F:monooxygenase activity"/>
    <property type="evidence" value="ECO:0007669"/>
    <property type="project" value="UniProtKB-KW"/>
</dbReference>
<keyword evidence="3" id="KW-0274">FAD</keyword>
<dbReference type="SUPFAM" id="SSF51905">
    <property type="entry name" value="FAD/NAD(P)-binding domain"/>
    <property type="match status" value="1"/>
</dbReference>
<evidence type="ECO:0000256" key="3">
    <source>
        <dbReference type="ARBA" id="ARBA00022827"/>
    </source>
</evidence>
<comment type="similarity">
    <text evidence="1">Belongs to the paxM FAD-dependent monooxygenase family.</text>
</comment>
<dbReference type="Proteomes" id="UP001244011">
    <property type="component" value="Unassembled WGS sequence"/>
</dbReference>
<name>A0AAJ0BZ84_9PEZI</name>
<keyword evidence="4" id="KW-0560">Oxidoreductase</keyword>
<dbReference type="GeneID" id="85308418"/>
<dbReference type="AlphaFoldDB" id="A0AAJ0BZ84"/>
<evidence type="ECO:0000256" key="5">
    <source>
        <dbReference type="ARBA" id="ARBA00023033"/>
    </source>
</evidence>
<reference evidence="8" key="1">
    <citation type="submission" date="2023-06" db="EMBL/GenBank/DDBJ databases">
        <title>Genome-scale phylogeny and comparative genomics of the fungal order Sordariales.</title>
        <authorList>
            <consortium name="Lawrence Berkeley National Laboratory"/>
            <person name="Hensen N."/>
            <person name="Bonometti L."/>
            <person name="Westerberg I."/>
            <person name="Brannstrom I.O."/>
            <person name="Guillou S."/>
            <person name="Cros-Aarteil S."/>
            <person name="Calhoun S."/>
            <person name="Haridas S."/>
            <person name="Kuo A."/>
            <person name="Mondo S."/>
            <person name="Pangilinan J."/>
            <person name="Riley R."/>
            <person name="Labutti K."/>
            <person name="Andreopoulos B."/>
            <person name="Lipzen A."/>
            <person name="Chen C."/>
            <person name="Yanf M."/>
            <person name="Daum C."/>
            <person name="Ng V."/>
            <person name="Clum A."/>
            <person name="Steindorff A."/>
            <person name="Ohm R."/>
            <person name="Martin F."/>
            <person name="Silar P."/>
            <person name="Natvig D."/>
            <person name="Lalanne C."/>
            <person name="Gautier V."/>
            <person name="Ament-Velasquez S.L."/>
            <person name="Kruys A."/>
            <person name="Hutchinson M.I."/>
            <person name="Powell A.J."/>
            <person name="Barry K."/>
            <person name="Miller A.N."/>
            <person name="Grigoriev I.V."/>
            <person name="Debuchy R."/>
            <person name="Gladieux P."/>
            <person name="Thoren M.H."/>
            <person name="Johannesson H."/>
        </authorList>
    </citation>
    <scope>NUCLEOTIDE SEQUENCE</scope>
    <source>
        <strain evidence="8">8032-3</strain>
    </source>
</reference>
<gene>
    <name evidence="8" type="ORF">QBC33DRAFT_474625</name>
</gene>
<dbReference type="EMBL" id="MU839013">
    <property type="protein sequence ID" value="KAK1765844.1"/>
    <property type="molecule type" value="Genomic_DNA"/>
</dbReference>
<keyword evidence="9" id="KW-1185">Reference proteome</keyword>
<proteinExistence type="inferred from homology"/>
<protein>
    <submittedName>
        <fullName evidence="8">FAD/NAD(P)-binding domain-containing protein</fullName>
    </submittedName>
</protein>
<evidence type="ECO:0000256" key="1">
    <source>
        <dbReference type="ARBA" id="ARBA00007992"/>
    </source>
</evidence>
<dbReference type="InterPro" id="IPR002938">
    <property type="entry name" value="FAD-bd"/>
</dbReference>
<evidence type="ECO:0000313" key="8">
    <source>
        <dbReference type="EMBL" id="KAK1765844.1"/>
    </source>
</evidence>
<dbReference type="GO" id="GO:0071949">
    <property type="term" value="F:FAD binding"/>
    <property type="evidence" value="ECO:0007669"/>
    <property type="project" value="InterPro"/>
</dbReference>
<evidence type="ECO:0000259" key="7">
    <source>
        <dbReference type="Pfam" id="PF01494"/>
    </source>
</evidence>
<feature type="signal peptide" evidence="6">
    <location>
        <begin position="1"/>
        <end position="18"/>
    </location>
</feature>
<feature type="domain" description="FAD-binding" evidence="7">
    <location>
        <begin position="323"/>
        <end position="387"/>
    </location>
</feature>
<keyword evidence="2" id="KW-0285">Flavoprotein</keyword>
<dbReference type="RefSeq" id="XP_060282057.1">
    <property type="nucleotide sequence ID" value="XM_060425231.1"/>
</dbReference>
<keyword evidence="5" id="KW-0503">Monooxygenase</keyword>
<evidence type="ECO:0000313" key="9">
    <source>
        <dbReference type="Proteomes" id="UP001244011"/>
    </source>
</evidence>
<dbReference type="InterPro" id="IPR050493">
    <property type="entry name" value="FAD-dep_Monooxygenase_BioMet"/>
</dbReference>